<dbReference type="STRING" id="246786.GS18_0219660"/>
<keyword evidence="2" id="KW-0560">Oxidoreductase</keyword>
<dbReference type="CDD" id="cd05233">
    <property type="entry name" value="SDR_c"/>
    <property type="match status" value="1"/>
</dbReference>
<dbReference type="RefSeq" id="WP_029567148.1">
    <property type="nucleotide sequence ID" value="NZ_JNVC02000019.1"/>
</dbReference>
<sequence>MNLSGKVAIVTGASSGIGEAAAIKLAEQGAKVALLDIKEENEESVKKKIEEINGEAIILECDVSDAERMETSYKKVIDTWGRLDIVFANAGINGRWTPIEDLSPEDWDQTINTNLRSTFLSVKYAIPYMKKKGGSIIITSSINGTRMFRGFGRSAYSTSKVGQVGFGKMAALELAGYKIRVNMICPGAIETNIDSNTFAEEENIEKVEVPVEFPEGEQPLEQKAGSPEQVADLVYFLASDLSSHITGTEVYIDGAESLL</sequence>
<organism evidence="3 4">
    <name type="scientific">Metabacillus indicus</name>
    <name type="common">Bacillus indicus</name>
    <dbReference type="NCBI Taxonomy" id="246786"/>
    <lineage>
        <taxon>Bacteria</taxon>
        <taxon>Bacillati</taxon>
        <taxon>Bacillota</taxon>
        <taxon>Bacilli</taxon>
        <taxon>Bacillales</taxon>
        <taxon>Bacillaceae</taxon>
        <taxon>Metabacillus</taxon>
    </lineage>
</organism>
<protein>
    <submittedName>
        <fullName evidence="3">3-ketoacyl-ACP reductase</fullName>
    </submittedName>
</protein>
<dbReference type="NCBIfam" id="NF004203">
    <property type="entry name" value="PRK05653.2-4"/>
    <property type="match status" value="1"/>
</dbReference>
<comment type="similarity">
    <text evidence="1">Belongs to the short-chain dehydrogenases/reductases (SDR) family.</text>
</comment>
<dbReference type="AlphaFoldDB" id="A0A084GJT6"/>
<accession>A0A084GJT6</accession>
<keyword evidence="4" id="KW-1185">Reference proteome</keyword>
<dbReference type="PANTHER" id="PTHR42760">
    <property type="entry name" value="SHORT-CHAIN DEHYDROGENASES/REDUCTASES FAMILY MEMBER"/>
    <property type="match status" value="1"/>
</dbReference>
<comment type="caution">
    <text evidence="3">The sequence shown here is derived from an EMBL/GenBank/DDBJ whole genome shotgun (WGS) entry which is preliminary data.</text>
</comment>
<evidence type="ECO:0000256" key="1">
    <source>
        <dbReference type="ARBA" id="ARBA00006484"/>
    </source>
</evidence>
<dbReference type="GO" id="GO:0016616">
    <property type="term" value="F:oxidoreductase activity, acting on the CH-OH group of donors, NAD or NADP as acceptor"/>
    <property type="evidence" value="ECO:0007669"/>
    <property type="project" value="TreeGrafter"/>
</dbReference>
<dbReference type="PANTHER" id="PTHR42760:SF133">
    <property type="entry name" value="3-OXOACYL-[ACYL-CARRIER-PROTEIN] REDUCTASE"/>
    <property type="match status" value="1"/>
</dbReference>
<dbReference type="Proteomes" id="UP000028549">
    <property type="component" value="Unassembled WGS sequence"/>
</dbReference>
<dbReference type="FunFam" id="3.40.50.720:FF:000084">
    <property type="entry name" value="Short-chain dehydrogenase reductase"/>
    <property type="match status" value="1"/>
</dbReference>
<dbReference type="Gene3D" id="3.40.50.720">
    <property type="entry name" value="NAD(P)-binding Rossmann-like Domain"/>
    <property type="match status" value="1"/>
</dbReference>
<dbReference type="InterPro" id="IPR036291">
    <property type="entry name" value="NAD(P)-bd_dom_sf"/>
</dbReference>
<reference evidence="3 4" key="1">
    <citation type="journal article" date="2005" name="Int. J. Syst. Evol. Microbiol.">
        <title>Bacillus cibi sp. nov., isolated from jeotgal, a traditional Korean fermented seafood.</title>
        <authorList>
            <person name="Yoon J.H."/>
            <person name="Lee C.H."/>
            <person name="Oh T.K."/>
        </authorList>
    </citation>
    <scope>NUCLEOTIDE SEQUENCE [LARGE SCALE GENOMIC DNA]</scope>
    <source>
        <strain evidence="3 4">DSM 16189</strain>
    </source>
</reference>
<dbReference type="SUPFAM" id="SSF51735">
    <property type="entry name" value="NAD(P)-binding Rossmann-fold domains"/>
    <property type="match status" value="1"/>
</dbReference>
<dbReference type="GO" id="GO:0008206">
    <property type="term" value="P:bile acid metabolic process"/>
    <property type="evidence" value="ECO:0007669"/>
    <property type="project" value="UniProtKB-ARBA"/>
</dbReference>
<dbReference type="InterPro" id="IPR002347">
    <property type="entry name" value="SDR_fam"/>
</dbReference>
<dbReference type="Pfam" id="PF13561">
    <property type="entry name" value="adh_short_C2"/>
    <property type="match status" value="1"/>
</dbReference>
<dbReference type="EMBL" id="JNVC02000019">
    <property type="protein sequence ID" value="KEZ47598.1"/>
    <property type="molecule type" value="Genomic_DNA"/>
</dbReference>
<evidence type="ECO:0000313" key="3">
    <source>
        <dbReference type="EMBL" id="KEZ47598.1"/>
    </source>
</evidence>
<dbReference type="PRINTS" id="PR00080">
    <property type="entry name" value="SDRFAMILY"/>
</dbReference>
<evidence type="ECO:0000256" key="2">
    <source>
        <dbReference type="ARBA" id="ARBA00023002"/>
    </source>
</evidence>
<gene>
    <name evidence="3" type="ORF">GS18_0219660</name>
</gene>
<dbReference type="OrthoDB" id="9803333at2"/>
<dbReference type="PRINTS" id="PR00081">
    <property type="entry name" value="GDHRDH"/>
</dbReference>
<evidence type="ECO:0000313" key="4">
    <source>
        <dbReference type="Proteomes" id="UP000028549"/>
    </source>
</evidence>
<proteinExistence type="inferred from homology"/>
<name>A0A084GJT6_METID</name>